<dbReference type="RefSeq" id="WP_137257007.1">
    <property type="nucleotide sequence ID" value="NZ_JBHSPQ010000003.1"/>
</dbReference>
<name>A0A4U3LK94_9ACTN</name>
<sequence length="520" mass="54338">MTTNKHDTTEQLAIDEREPGRLGGVLGLIERLGNKLPNPFLLFVGLLLLIAVASTIVAAFHVTVSVPGVKDVVPIRAALSPDGLVALMQGVIDNFVSFPALGPVLVVVLGVGVAQGTGALEAAVRLVFARVPRSAVPYVVALVACQGHVMSDASFLVIPPLAALVFMAVGRHPLAGLIGAYACTATGYGGGLLMGTLDASLAGITQKAASLLPAGHDFHGNIAMNYYFGVAAGLILPIVGGLLIDKVLEPKLGPWQGTQAETEGVRVSREEKRAVLIAAGAVAVFGVLLTVAWLVPGSPLQGEGGTLVPSPLLSNLVIAISLSFLIFGLVYARVLPVQRDKRQVGKLMEQAIREMAGFIVLIFIVSQTLAVLAYSNLGVLMAVKLADSAQSVGLRGFGVLVFLVVLSSLLNLVITSGSGLWSLESTVMVPALMLLGLSPAMIQAAHRIGDSVTQAISPMHIFLYLVLTMARRYEPNLKLGTLVARLVPFAPAFAVVWIAILALFYFLGLPPGPGQSVFLP</sequence>
<dbReference type="InterPro" id="IPR004697">
    <property type="entry name" value="AbgT"/>
</dbReference>
<keyword evidence="3" id="KW-1185">Reference proteome</keyword>
<protein>
    <submittedName>
        <fullName evidence="2">AbgT family transporter</fullName>
    </submittedName>
</protein>
<gene>
    <name evidence="2" type="ORF">FDA38_27360</name>
</gene>
<evidence type="ECO:0000313" key="3">
    <source>
        <dbReference type="Proteomes" id="UP000305836"/>
    </source>
</evidence>
<feature type="transmembrane region" description="Helical" evidence="1">
    <location>
        <begin position="315"/>
        <end position="334"/>
    </location>
</feature>
<feature type="transmembrane region" description="Helical" evidence="1">
    <location>
        <begin position="274"/>
        <end position="295"/>
    </location>
</feature>
<feature type="transmembrane region" description="Helical" evidence="1">
    <location>
        <begin position="40"/>
        <end position="62"/>
    </location>
</feature>
<feature type="transmembrane region" description="Helical" evidence="1">
    <location>
        <begin position="451"/>
        <end position="470"/>
    </location>
</feature>
<dbReference type="EMBL" id="SZPZ01000004">
    <property type="protein sequence ID" value="TKK76138.1"/>
    <property type="molecule type" value="Genomic_DNA"/>
</dbReference>
<keyword evidence="1" id="KW-1133">Transmembrane helix</keyword>
<evidence type="ECO:0000313" key="2">
    <source>
        <dbReference type="EMBL" id="TKK76138.1"/>
    </source>
</evidence>
<dbReference type="Pfam" id="PF03806">
    <property type="entry name" value="ABG_transport"/>
    <property type="match status" value="1"/>
</dbReference>
<feature type="transmembrane region" description="Helical" evidence="1">
    <location>
        <begin position="104"/>
        <end position="128"/>
    </location>
</feature>
<dbReference type="PANTHER" id="PTHR30282">
    <property type="entry name" value="P-AMINOBENZOYL GLUTAMATE TRANSPORTER"/>
    <property type="match status" value="1"/>
</dbReference>
<keyword evidence="1" id="KW-0812">Transmembrane</keyword>
<feature type="transmembrane region" description="Helical" evidence="1">
    <location>
        <begin position="482"/>
        <end position="507"/>
    </location>
</feature>
<comment type="caution">
    <text evidence="2">The sequence shown here is derived from an EMBL/GenBank/DDBJ whole genome shotgun (WGS) entry which is preliminary data.</text>
</comment>
<feature type="transmembrane region" description="Helical" evidence="1">
    <location>
        <begin position="226"/>
        <end position="244"/>
    </location>
</feature>
<feature type="transmembrane region" description="Helical" evidence="1">
    <location>
        <begin position="394"/>
        <end position="414"/>
    </location>
</feature>
<dbReference type="GO" id="GO:1902604">
    <property type="term" value="P:p-aminobenzoyl-glutamate transmembrane transport"/>
    <property type="evidence" value="ECO:0007669"/>
    <property type="project" value="InterPro"/>
</dbReference>
<reference evidence="2 3" key="1">
    <citation type="submission" date="2019-04" db="EMBL/GenBank/DDBJ databases">
        <title>Kribbella sp. NEAU-THZ 27 nov., a novel actinomycete isolated from soil.</title>
        <authorList>
            <person name="Duan L."/>
        </authorList>
    </citation>
    <scope>NUCLEOTIDE SEQUENCE [LARGE SCALE GENOMIC DNA]</scope>
    <source>
        <strain evidence="3">NEAU-THZ27</strain>
    </source>
</reference>
<accession>A0A4U3LK94</accession>
<dbReference type="AlphaFoldDB" id="A0A4U3LK94"/>
<feature type="transmembrane region" description="Helical" evidence="1">
    <location>
        <begin position="426"/>
        <end position="445"/>
    </location>
</feature>
<dbReference type="Proteomes" id="UP000305836">
    <property type="component" value="Unassembled WGS sequence"/>
</dbReference>
<dbReference type="OrthoDB" id="3314392at2"/>
<dbReference type="GO" id="GO:0015558">
    <property type="term" value="F:secondary active p-aminobenzoyl-glutamate transmembrane transporter activity"/>
    <property type="evidence" value="ECO:0007669"/>
    <property type="project" value="InterPro"/>
</dbReference>
<dbReference type="PANTHER" id="PTHR30282:SF0">
    <property type="entry name" value="P-AMINOBENZOYL-GLUTAMATE TRANSPORT PROTEIN"/>
    <property type="match status" value="1"/>
</dbReference>
<organism evidence="2 3">
    <name type="scientific">Kribbella jiaozuonensis</name>
    <dbReference type="NCBI Taxonomy" id="2575441"/>
    <lineage>
        <taxon>Bacteria</taxon>
        <taxon>Bacillati</taxon>
        <taxon>Actinomycetota</taxon>
        <taxon>Actinomycetes</taxon>
        <taxon>Propionibacteriales</taxon>
        <taxon>Kribbellaceae</taxon>
        <taxon>Kribbella</taxon>
    </lineage>
</organism>
<keyword evidence="1" id="KW-0472">Membrane</keyword>
<feature type="transmembrane region" description="Helical" evidence="1">
    <location>
        <begin position="355"/>
        <end position="374"/>
    </location>
</feature>
<proteinExistence type="predicted"/>
<evidence type="ECO:0000256" key="1">
    <source>
        <dbReference type="SAM" id="Phobius"/>
    </source>
</evidence>